<comment type="caution">
    <text evidence="1">The sequence shown here is derived from an EMBL/GenBank/DDBJ whole genome shotgun (WGS) entry which is preliminary data.</text>
</comment>
<evidence type="ECO:0000313" key="2">
    <source>
        <dbReference type="Proteomes" id="UP000072867"/>
    </source>
</evidence>
<evidence type="ECO:0000313" key="1">
    <source>
        <dbReference type="EMBL" id="KTT68242.1"/>
    </source>
</evidence>
<dbReference type="PATRIC" id="fig|33051.3.peg.361"/>
<sequence length="82" mass="9168">MKDVLIEDARRLLAKLPSDRAAWPPLKWTIRPDVFDALRQDLEAAGAMITDAHDYPPTFLGLPYDLGWPDRGAFLTLCVSDG</sequence>
<name>A0A147HTN9_9SPHN</name>
<dbReference type="EMBL" id="LDTD01000117">
    <property type="protein sequence ID" value="KTT68242.1"/>
    <property type="molecule type" value="Genomic_DNA"/>
</dbReference>
<dbReference type="Proteomes" id="UP000072867">
    <property type="component" value="Unassembled WGS sequence"/>
</dbReference>
<protein>
    <submittedName>
        <fullName evidence="1">Uncharacterized protein</fullName>
    </submittedName>
</protein>
<dbReference type="AlphaFoldDB" id="A0A147HTN9"/>
<accession>A0A147HTN9</accession>
<organism evidence="1 2">
    <name type="scientific">Sphingomonas sanguinis</name>
    <dbReference type="NCBI Taxonomy" id="33051"/>
    <lineage>
        <taxon>Bacteria</taxon>
        <taxon>Pseudomonadati</taxon>
        <taxon>Pseudomonadota</taxon>
        <taxon>Alphaproteobacteria</taxon>
        <taxon>Sphingomonadales</taxon>
        <taxon>Sphingomonadaceae</taxon>
        <taxon>Sphingomonas</taxon>
    </lineage>
</organism>
<reference evidence="1 2" key="1">
    <citation type="journal article" date="2016" name="Front. Microbiol.">
        <title>Genomic Resource of Rice Seed Associated Bacteria.</title>
        <authorList>
            <person name="Midha S."/>
            <person name="Bansal K."/>
            <person name="Sharma S."/>
            <person name="Kumar N."/>
            <person name="Patil P.P."/>
            <person name="Chaudhry V."/>
            <person name="Patil P.B."/>
        </authorList>
    </citation>
    <scope>NUCLEOTIDE SEQUENCE [LARGE SCALE GENOMIC DNA]</scope>
    <source>
        <strain evidence="1 2">NS319</strain>
    </source>
</reference>
<dbReference type="RefSeq" id="WP_058734280.1">
    <property type="nucleotide sequence ID" value="NZ_LDTD01000117.1"/>
</dbReference>
<proteinExistence type="predicted"/>
<gene>
    <name evidence="1" type="ORF">NS319_14745</name>
</gene>